<dbReference type="Gene3D" id="3.90.1380.10">
    <property type="entry name" value="Threonine synthase, N-terminal domain"/>
    <property type="match status" value="1"/>
</dbReference>
<evidence type="ECO:0000256" key="4">
    <source>
        <dbReference type="NCBIfam" id="TIGR00260"/>
    </source>
</evidence>
<dbReference type="SUPFAM" id="SSF53686">
    <property type="entry name" value="Tryptophan synthase beta subunit-like PLP-dependent enzymes"/>
    <property type="match status" value="1"/>
</dbReference>
<evidence type="ECO:0000313" key="8">
    <source>
        <dbReference type="EMBL" id="HIW09090.1"/>
    </source>
</evidence>
<dbReference type="GO" id="GO:0009088">
    <property type="term" value="P:threonine biosynthetic process"/>
    <property type="evidence" value="ECO:0007669"/>
    <property type="project" value="UniProtKB-UniRule"/>
</dbReference>
<evidence type="ECO:0000256" key="3">
    <source>
        <dbReference type="ARBA" id="ARBA00022898"/>
    </source>
</evidence>
<keyword evidence="8" id="KW-0456">Lyase</keyword>
<dbReference type="CDD" id="cd01560">
    <property type="entry name" value="Thr-synth_2"/>
    <property type="match status" value="1"/>
</dbReference>
<evidence type="ECO:0000256" key="5">
    <source>
        <dbReference type="PIRSR" id="PIRSR604450-51"/>
    </source>
</evidence>
<dbReference type="InterPro" id="IPR004450">
    <property type="entry name" value="Thr_synthase-like"/>
</dbReference>
<evidence type="ECO:0000256" key="2">
    <source>
        <dbReference type="ARBA" id="ARBA00005517"/>
    </source>
</evidence>
<comment type="caution">
    <text evidence="8">The sequence shown here is derived from an EMBL/GenBank/DDBJ whole genome shotgun (WGS) entry which is preliminary data.</text>
</comment>
<gene>
    <name evidence="8" type="ORF">H9890_06805</name>
</gene>
<dbReference type="InterPro" id="IPR001926">
    <property type="entry name" value="TrpB-like_PALP"/>
</dbReference>
<dbReference type="PANTHER" id="PTHR43515">
    <property type="entry name" value="THREONINE SYNTHASE-LIKE 1"/>
    <property type="match status" value="1"/>
</dbReference>
<proteinExistence type="inferred from homology"/>
<reference evidence="8" key="1">
    <citation type="journal article" date="2021" name="PeerJ">
        <title>Extensive microbial diversity within the chicken gut microbiome revealed by metagenomics and culture.</title>
        <authorList>
            <person name="Gilroy R."/>
            <person name="Ravi A."/>
            <person name="Getino M."/>
            <person name="Pursley I."/>
            <person name="Horton D.L."/>
            <person name="Alikhan N.F."/>
            <person name="Baker D."/>
            <person name="Gharbi K."/>
            <person name="Hall N."/>
            <person name="Watson M."/>
            <person name="Adriaenssens E.M."/>
            <person name="Foster-Nyarko E."/>
            <person name="Jarju S."/>
            <person name="Secka A."/>
            <person name="Antonio M."/>
            <person name="Oren A."/>
            <person name="Chaudhuri R.R."/>
            <person name="La Ragione R."/>
            <person name="Hildebrand F."/>
            <person name="Pallen M.J."/>
        </authorList>
    </citation>
    <scope>NUCLEOTIDE SEQUENCE</scope>
    <source>
        <strain evidence="8">ChiHcolR34-3080</strain>
    </source>
</reference>
<dbReference type="InterPro" id="IPR029144">
    <property type="entry name" value="Thr_synth_N"/>
</dbReference>
<dbReference type="Pfam" id="PF14821">
    <property type="entry name" value="Thr_synth_N"/>
    <property type="match status" value="1"/>
</dbReference>
<dbReference type="PANTHER" id="PTHR43515:SF1">
    <property type="entry name" value="THREONINE SYNTHASE-LIKE 1"/>
    <property type="match status" value="1"/>
</dbReference>
<dbReference type="Pfam" id="PF00291">
    <property type="entry name" value="PALP"/>
    <property type="match status" value="1"/>
</dbReference>
<dbReference type="InterPro" id="IPR037158">
    <property type="entry name" value="Thr_synth_N_sf"/>
</dbReference>
<evidence type="ECO:0000313" key="9">
    <source>
        <dbReference type="Proteomes" id="UP000823933"/>
    </source>
</evidence>
<dbReference type="AlphaFoldDB" id="A0A9D1QBF7"/>
<comment type="cofactor">
    <cofactor evidence="1 5">
        <name>pyridoxal 5'-phosphate</name>
        <dbReference type="ChEBI" id="CHEBI:597326"/>
    </cofactor>
</comment>
<dbReference type="NCBIfam" id="TIGR00260">
    <property type="entry name" value="thrC"/>
    <property type="match status" value="1"/>
</dbReference>
<name>A0A9D1QBF7_9FIRM</name>
<evidence type="ECO:0000256" key="1">
    <source>
        <dbReference type="ARBA" id="ARBA00001933"/>
    </source>
</evidence>
<protein>
    <recommendedName>
        <fullName evidence="4">Threonine synthase</fullName>
        <ecNumber evidence="4">4.2.3.1</ecNumber>
    </recommendedName>
</protein>
<dbReference type="Pfam" id="PF24857">
    <property type="entry name" value="THR4_C"/>
    <property type="match status" value="1"/>
</dbReference>
<dbReference type="GO" id="GO:0005737">
    <property type="term" value="C:cytoplasm"/>
    <property type="evidence" value="ECO:0007669"/>
    <property type="project" value="TreeGrafter"/>
</dbReference>
<dbReference type="EC" id="4.2.3.1" evidence="4"/>
<dbReference type="Proteomes" id="UP000823933">
    <property type="component" value="Unassembled WGS sequence"/>
</dbReference>
<dbReference type="GO" id="GO:0004795">
    <property type="term" value="F:threonine synthase activity"/>
    <property type="evidence" value="ECO:0007669"/>
    <property type="project" value="UniProtKB-UniRule"/>
</dbReference>
<evidence type="ECO:0000259" key="6">
    <source>
        <dbReference type="Pfam" id="PF00291"/>
    </source>
</evidence>
<dbReference type="Gene3D" id="3.40.50.1100">
    <property type="match status" value="2"/>
</dbReference>
<reference evidence="8" key="2">
    <citation type="submission" date="2021-04" db="EMBL/GenBank/DDBJ databases">
        <authorList>
            <person name="Gilroy R."/>
        </authorList>
    </citation>
    <scope>NUCLEOTIDE SEQUENCE</scope>
    <source>
        <strain evidence="8">ChiHcolR34-3080</strain>
    </source>
</reference>
<feature type="modified residue" description="N6-(pyridoxal phosphate)lysine" evidence="5">
    <location>
        <position position="110"/>
    </location>
</feature>
<feature type="domain" description="Threonine synthase N-terminal" evidence="7">
    <location>
        <begin position="4"/>
        <end position="78"/>
    </location>
</feature>
<dbReference type="InterPro" id="IPR036052">
    <property type="entry name" value="TrpB-like_PALP_sf"/>
</dbReference>
<dbReference type="EMBL" id="DXHQ01000078">
    <property type="protein sequence ID" value="HIW09090.1"/>
    <property type="molecule type" value="Genomic_DNA"/>
</dbReference>
<sequence length="488" mass="53309">MTMQFFSTRDQSRRVSASQAIAQGLSDEGGLFVPERFPQVDAKALCALDYPAMAAAVLKEYLTDYDPAFLEKAAAETYGEAFGGKAGFLAPVEGEMWALELWHGPTCAFKDYALQLMPKLLVEAKRNLGRTEKTLILVATSGDTGKAALDGYHDIPGVEIAVFYPTGGTSEIQRLQMATQEGANVAVYAVRGNFDDAQTGVKRVFGDKAIAAELEKRNVRLSSANSINWGRLVPQIVYYFAAYAQLLRAGRIAFGEKVDFCVPTGNFGDILAGYYAKRMGLPVGRLVCASNQNNVLTDFLRTGVYTAKREFYKTSSPSMDILVSSNLERLLYHVTGSDAEVAEWMAQLSRTGRYTVRPETLAAIQQDFGCGWAGEEEVAAEIRTRWERDGYLCDTHTAVAFHVAEREKRAGVPMVVLSTASPFKFPRSVLAALGRQAPENDFEAMQALEQATGRTAPASLAALKTRTERFDAVIEPAQIADVALGYQA</sequence>
<keyword evidence="3 5" id="KW-0663">Pyridoxal phosphate</keyword>
<comment type="similarity">
    <text evidence="2">Belongs to the threonine synthase family.</text>
</comment>
<feature type="domain" description="Tryptophan synthase beta chain-like PALP" evidence="6">
    <location>
        <begin position="95"/>
        <end position="364"/>
    </location>
</feature>
<organism evidence="8 9">
    <name type="scientific">Candidatus Faecalibacterium intestinigallinarum</name>
    <dbReference type="NCBI Taxonomy" id="2838581"/>
    <lineage>
        <taxon>Bacteria</taxon>
        <taxon>Bacillati</taxon>
        <taxon>Bacillota</taxon>
        <taxon>Clostridia</taxon>
        <taxon>Eubacteriales</taxon>
        <taxon>Oscillospiraceae</taxon>
        <taxon>Faecalibacterium</taxon>
    </lineage>
</organism>
<evidence type="ECO:0000259" key="7">
    <source>
        <dbReference type="Pfam" id="PF14821"/>
    </source>
</evidence>
<accession>A0A9D1QBF7</accession>